<dbReference type="InterPro" id="IPR035195">
    <property type="entry name" value="Emr1"/>
</dbReference>
<protein>
    <submittedName>
        <fullName evidence="3">Uncharacterized protein</fullName>
    </submittedName>
</protein>
<evidence type="ECO:0000256" key="2">
    <source>
        <dbReference type="SAM" id="Phobius"/>
    </source>
</evidence>
<keyword evidence="2" id="KW-0472">Membrane</keyword>
<evidence type="ECO:0000256" key="1">
    <source>
        <dbReference type="SAM" id="MobiDB-lite"/>
    </source>
</evidence>
<dbReference type="EMBL" id="VDMD01000002">
    <property type="protein sequence ID" value="TRM67642.1"/>
    <property type="molecule type" value="Genomic_DNA"/>
</dbReference>
<keyword evidence="2" id="KW-0812">Transmembrane</keyword>
<feature type="compositionally biased region" description="Pro residues" evidence="1">
    <location>
        <begin position="14"/>
        <end position="27"/>
    </location>
</feature>
<name>A0A550CS78_9AGAR</name>
<dbReference type="Pfam" id="PF17237">
    <property type="entry name" value="Emr1"/>
    <property type="match status" value="1"/>
</dbReference>
<feature type="transmembrane region" description="Helical" evidence="2">
    <location>
        <begin position="56"/>
        <end position="75"/>
    </location>
</feature>
<reference evidence="3 4" key="1">
    <citation type="journal article" date="2019" name="New Phytol.">
        <title>Comparative genomics reveals unique wood-decay strategies and fruiting body development in the Schizophyllaceae.</title>
        <authorList>
            <person name="Almasi E."/>
            <person name="Sahu N."/>
            <person name="Krizsan K."/>
            <person name="Balint B."/>
            <person name="Kovacs G.M."/>
            <person name="Kiss B."/>
            <person name="Cseklye J."/>
            <person name="Drula E."/>
            <person name="Henrissat B."/>
            <person name="Nagy I."/>
            <person name="Chovatia M."/>
            <person name="Adam C."/>
            <person name="LaButti K."/>
            <person name="Lipzen A."/>
            <person name="Riley R."/>
            <person name="Grigoriev I.V."/>
            <person name="Nagy L.G."/>
        </authorList>
    </citation>
    <scope>NUCLEOTIDE SEQUENCE [LARGE SCALE GENOMIC DNA]</scope>
    <source>
        <strain evidence="3 4">NL-1724</strain>
    </source>
</reference>
<comment type="caution">
    <text evidence="3">The sequence shown here is derived from an EMBL/GenBank/DDBJ whole genome shotgun (WGS) entry which is preliminary data.</text>
</comment>
<feature type="compositionally biased region" description="Low complexity" evidence="1">
    <location>
        <begin position="1"/>
        <end position="13"/>
    </location>
</feature>
<dbReference type="GO" id="GO:0005739">
    <property type="term" value="C:mitochondrion"/>
    <property type="evidence" value="ECO:0007669"/>
    <property type="project" value="GOC"/>
</dbReference>
<keyword evidence="2" id="KW-1133">Transmembrane helix</keyword>
<feature type="region of interest" description="Disordered" evidence="1">
    <location>
        <begin position="1"/>
        <end position="28"/>
    </location>
</feature>
<dbReference type="Proteomes" id="UP000320762">
    <property type="component" value="Unassembled WGS sequence"/>
</dbReference>
<gene>
    <name evidence="3" type="ORF">BD626DRAFT_564561</name>
</gene>
<dbReference type="AlphaFoldDB" id="A0A550CS78"/>
<accession>A0A550CS78</accession>
<dbReference type="OrthoDB" id="2122015at2759"/>
<organism evidence="3 4">
    <name type="scientific">Schizophyllum amplum</name>
    <dbReference type="NCBI Taxonomy" id="97359"/>
    <lineage>
        <taxon>Eukaryota</taxon>
        <taxon>Fungi</taxon>
        <taxon>Dikarya</taxon>
        <taxon>Basidiomycota</taxon>
        <taxon>Agaricomycotina</taxon>
        <taxon>Agaricomycetes</taxon>
        <taxon>Agaricomycetidae</taxon>
        <taxon>Agaricales</taxon>
        <taxon>Schizophyllaceae</taxon>
        <taxon>Schizophyllum</taxon>
    </lineage>
</organism>
<sequence length="90" mass="9561">MSTTSRSSATARPYQPPPSSIDPPPKSRFPITPALLRGIFASSRTPNEERSISRVAFFRFAGFLLSIVGISLLAARGRGLKSGAALLGVM</sequence>
<keyword evidence="4" id="KW-1185">Reference proteome</keyword>
<dbReference type="GO" id="GO:0007008">
    <property type="term" value="P:outer mitochondrial membrane organization"/>
    <property type="evidence" value="ECO:0007669"/>
    <property type="project" value="InterPro"/>
</dbReference>
<evidence type="ECO:0000313" key="4">
    <source>
        <dbReference type="Proteomes" id="UP000320762"/>
    </source>
</evidence>
<proteinExistence type="predicted"/>
<evidence type="ECO:0000313" key="3">
    <source>
        <dbReference type="EMBL" id="TRM67642.1"/>
    </source>
</evidence>